<keyword evidence="3" id="KW-0805">Transcription regulation</keyword>
<dbReference type="Pfam" id="PF03466">
    <property type="entry name" value="LysR_substrate"/>
    <property type="match status" value="1"/>
</dbReference>
<evidence type="ECO:0000313" key="7">
    <source>
        <dbReference type="EMBL" id="RXG85309.1"/>
    </source>
</evidence>
<feature type="domain" description="HTH lysR-type" evidence="6">
    <location>
        <begin position="1"/>
        <end position="53"/>
    </location>
</feature>
<dbReference type="InterPro" id="IPR000847">
    <property type="entry name" value="LysR_HTH_N"/>
</dbReference>
<dbReference type="Pfam" id="PF00126">
    <property type="entry name" value="HTH_1"/>
    <property type="match status" value="1"/>
</dbReference>
<comment type="similarity">
    <text evidence="2">Belongs to the LysR transcriptional regulatory family.</text>
</comment>
<keyword evidence="8" id="KW-1185">Reference proteome</keyword>
<keyword evidence="4" id="KW-0238">DNA-binding</keyword>
<dbReference type="InterPro" id="IPR036388">
    <property type="entry name" value="WH-like_DNA-bd_sf"/>
</dbReference>
<sequence length="313" mass="34753">MRIFVRVVEAGSFSRAASDLSLTQPAVTKHVAAIERALNVQLLNRNTRGIHVTEIGALYYERCKAVLHEIALADELIDGKRRQVQGLLRVTTSVALGRRIIAPLVVSFVRTHPHVRIDLSCEDRYVDLIAQGVDLAVRMGRLADSTYGARRLGFNPWVVIASPDYLARRGEPKSIAELERHECLVYSTVQGDDVWQMTLPNSKPAVVPVRGCLRSNNLATLLQASEAGLGIASLPHYVACEALTAGRVRRILGDHAPQGQEVHAVFPSPKHVPAKASLFVDALIGRFSGEWWLAQDMWEREPARPFERHSRLE</sequence>
<reference evidence="7 8" key="1">
    <citation type="submission" date="2018-10" db="EMBL/GenBank/DDBJ databases">
        <title>Bradyrhizobium sp. nov., isolated from effective nodules of peanut in China.</title>
        <authorList>
            <person name="Li Y."/>
        </authorList>
    </citation>
    <scope>NUCLEOTIDE SEQUENCE [LARGE SCALE GENOMIC DNA]</scope>
    <source>
        <strain evidence="7 8">CCBAU 51781</strain>
    </source>
</reference>
<comment type="caution">
    <text evidence="7">The sequence shown here is derived from an EMBL/GenBank/DDBJ whole genome shotgun (WGS) entry which is preliminary data.</text>
</comment>
<dbReference type="InterPro" id="IPR005119">
    <property type="entry name" value="LysR_subst-bd"/>
</dbReference>
<dbReference type="SUPFAM" id="SSF53850">
    <property type="entry name" value="Periplasmic binding protein-like II"/>
    <property type="match status" value="1"/>
</dbReference>
<evidence type="ECO:0000259" key="6">
    <source>
        <dbReference type="PROSITE" id="PS50931"/>
    </source>
</evidence>
<dbReference type="PANTHER" id="PTHR30537">
    <property type="entry name" value="HTH-TYPE TRANSCRIPTIONAL REGULATOR"/>
    <property type="match status" value="1"/>
</dbReference>
<protein>
    <submittedName>
        <fullName evidence="7">LysR family transcriptional regulator</fullName>
    </submittedName>
</protein>
<evidence type="ECO:0000256" key="5">
    <source>
        <dbReference type="ARBA" id="ARBA00023163"/>
    </source>
</evidence>
<dbReference type="PANTHER" id="PTHR30537:SF5">
    <property type="entry name" value="HTH-TYPE TRANSCRIPTIONAL ACTIVATOR TTDR-RELATED"/>
    <property type="match status" value="1"/>
</dbReference>
<name>A0ABY0D8L3_9BRAD</name>
<evidence type="ECO:0000256" key="3">
    <source>
        <dbReference type="ARBA" id="ARBA00023015"/>
    </source>
</evidence>
<accession>A0ABY0D8L3</accession>
<dbReference type="Gene3D" id="3.40.190.290">
    <property type="match status" value="1"/>
</dbReference>
<dbReference type="PROSITE" id="PS50931">
    <property type="entry name" value="HTH_LYSR"/>
    <property type="match status" value="1"/>
</dbReference>
<dbReference type="Gene3D" id="1.10.10.10">
    <property type="entry name" value="Winged helix-like DNA-binding domain superfamily/Winged helix DNA-binding domain"/>
    <property type="match status" value="1"/>
</dbReference>
<dbReference type="InterPro" id="IPR058163">
    <property type="entry name" value="LysR-type_TF_proteobact-type"/>
</dbReference>
<dbReference type="Proteomes" id="UP000289946">
    <property type="component" value="Unassembled WGS sequence"/>
</dbReference>
<evidence type="ECO:0000313" key="8">
    <source>
        <dbReference type="Proteomes" id="UP000289946"/>
    </source>
</evidence>
<evidence type="ECO:0000256" key="4">
    <source>
        <dbReference type="ARBA" id="ARBA00023125"/>
    </source>
</evidence>
<dbReference type="PRINTS" id="PR00039">
    <property type="entry name" value="HTHLYSR"/>
</dbReference>
<dbReference type="CDD" id="cd08422">
    <property type="entry name" value="PBP2_CrgA_like"/>
    <property type="match status" value="1"/>
</dbReference>
<organism evidence="7 8">
    <name type="scientific">Bradyrhizobium zhanjiangense</name>
    <dbReference type="NCBI Taxonomy" id="1325107"/>
    <lineage>
        <taxon>Bacteria</taxon>
        <taxon>Pseudomonadati</taxon>
        <taxon>Pseudomonadota</taxon>
        <taxon>Alphaproteobacteria</taxon>
        <taxon>Hyphomicrobiales</taxon>
        <taxon>Nitrobacteraceae</taxon>
        <taxon>Bradyrhizobium</taxon>
    </lineage>
</organism>
<proteinExistence type="inferred from homology"/>
<dbReference type="EMBL" id="RDRA01000047">
    <property type="protein sequence ID" value="RXG85309.1"/>
    <property type="molecule type" value="Genomic_DNA"/>
</dbReference>
<evidence type="ECO:0000256" key="1">
    <source>
        <dbReference type="ARBA" id="ARBA00003502"/>
    </source>
</evidence>
<dbReference type="InterPro" id="IPR036390">
    <property type="entry name" value="WH_DNA-bd_sf"/>
</dbReference>
<dbReference type="SUPFAM" id="SSF46785">
    <property type="entry name" value="Winged helix' DNA-binding domain"/>
    <property type="match status" value="1"/>
</dbReference>
<evidence type="ECO:0000256" key="2">
    <source>
        <dbReference type="ARBA" id="ARBA00009437"/>
    </source>
</evidence>
<gene>
    <name evidence="7" type="ORF">EAS62_38980</name>
</gene>
<keyword evidence="5" id="KW-0804">Transcription</keyword>
<comment type="function">
    <text evidence="1">NodD regulates the expression of the nodABCFE genes which encode other nodulation proteins. NodD is also a negative regulator of its own expression. Binds flavonoids as inducers.</text>
</comment>